<keyword evidence="2" id="KW-1133">Transmembrane helix</keyword>
<evidence type="ECO:0000256" key="2">
    <source>
        <dbReference type="SAM" id="Phobius"/>
    </source>
</evidence>
<sequence length="242" mass="23336">MAPGRSAAWPARCAVGLLAAAGAAMGPLGGSAHGAPPPDGPSRTATAPAPASGPSGAATSAAPPGPASTRPGTTGSGSPAAFPAGLPQPSGVPSHGEPGEWPVPSSTASGGRGAPGDDAPGTSPSPSASPEVSGSTAPLAGREAGAGKARPGRSLSPYEPAAAETPLTRDPYDEADESRVDPVDLPASTPPPDAFTDPAQRAAAQALDAASLRRVQQVSLGTGIALVGLGLGFLALRMRRVY</sequence>
<keyword evidence="3" id="KW-0732">Signal</keyword>
<gene>
    <name evidence="4" type="ORF">ID875_08415</name>
</gene>
<feature type="signal peptide" evidence="3">
    <location>
        <begin position="1"/>
        <end position="34"/>
    </location>
</feature>
<protein>
    <submittedName>
        <fullName evidence="4">Uncharacterized protein</fullName>
    </submittedName>
</protein>
<feature type="compositionally biased region" description="Low complexity" evidence="1">
    <location>
        <begin position="116"/>
        <end position="130"/>
    </location>
</feature>
<feature type="compositionally biased region" description="Low complexity" evidence="1">
    <location>
        <begin position="41"/>
        <end position="80"/>
    </location>
</feature>
<feature type="chain" id="PRO_5039678953" evidence="3">
    <location>
        <begin position="35"/>
        <end position="242"/>
    </location>
</feature>
<evidence type="ECO:0000313" key="4">
    <source>
        <dbReference type="EMBL" id="MBD2828361.1"/>
    </source>
</evidence>
<dbReference type="AlphaFoldDB" id="A0A927GMD2"/>
<keyword evidence="2" id="KW-0472">Membrane</keyword>
<accession>A0A927GMD2</accession>
<reference evidence="4" key="1">
    <citation type="journal article" date="2020" name="PLoS ONE">
        <title>Isolation and characterization of Streptomyces bacteriophages and Streptomyces strains encoding biosynthetic arsenals: Streptomyces strains and phages for antibiotic discovery.</title>
        <authorList>
            <person name="Montano E.T."/>
            <person name="Nideffer J.F."/>
            <person name="Brumage L."/>
            <person name="Erb M."/>
            <person name="Derman A.I."/>
            <person name="Davis J.P."/>
            <person name="Estrada E."/>
            <person name="Fu S."/>
            <person name="Le D."/>
            <person name="Vuppala A."/>
            <person name="Tran C."/>
            <person name="Luterstein E."/>
            <person name="Lakkaraju S."/>
            <person name="Panchagnula S."/>
            <person name="Ren C."/>
            <person name="Doan J."/>
            <person name="Tran S."/>
            <person name="Soriano J."/>
            <person name="Fujita Y."/>
            <person name="Gutala P."/>
            <person name="Fujii Q."/>
            <person name="Lee M."/>
            <person name="Bui A."/>
            <person name="Villarreal C."/>
            <person name="Shing S.R."/>
            <person name="Kim S."/>
            <person name="Freeman D."/>
            <person name="Racha V."/>
            <person name="Ho A."/>
            <person name="Kumar P."/>
            <person name="Falah K."/>
            <person name="Dawson T."/>
            <person name="Enustun E."/>
            <person name="Prichard A."/>
            <person name="Gomez A."/>
            <person name="Khanna K."/>
            <person name="Trigg S."/>
            <person name="Fernandez L."/>
            <person name="Pogliano K."/>
            <person name="Pogliano J."/>
        </authorList>
    </citation>
    <scope>NUCLEOTIDE SEQUENCE</scope>
    <source>
        <strain evidence="4">QF2</strain>
    </source>
</reference>
<name>A0A927GMD2_STRGL</name>
<evidence type="ECO:0000256" key="3">
    <source>
        <dbReference type="SAM" id="SignalP"/>
    </source>
</evidence>
<evidence type="ECO:0000256" key="1">
    <source>
        <dbReference type="SAM" id="MobiDB-lite"/>
    </source>
</evidence>
<organism evidence="4">
    <name type="scientific">Streptomyces globisporus</name>
    <dbReference type="NCBI Taxonomy" id="1908"/>
    <lineage>
        <taxon>Bacteria</taxon>
        <taxon>Bacillati</taxon>
        <taxon>Actinomycetota</taxon>
        <taxon>Actinomycetes</taxon>
        <taxon>Kitasatosporales</taxon>
        <taxon>Streptomycetaceae</taxon>
        <taxon>Streptomyces</taxon>
    </lineage>
</organism>
<feature type="region of interest" description="Disordered" evidence="1">
    <location>
        <begin position="24"/>
        <end position="198"/>
    </location>
</feature>
<proteinExistence type="predicted"/>
<comment type="caution">
    <text evidence="4">The sequence shown here is derived from an EMBL/GenBank/DDBJ whole genome shotgun (WGS) entry which is preliminary data.</text>
</comment>
<keyword evidence="2" id="KW-0812">Transmembrane</keyword>
<dbReference type="EMBL" id="JACWUS010000001">
    <property type="protein sequence ID" value="MBD2828361.1"/>
    <property type="molecule type" value="Genomic_DNA"/>
</dbReference>
<feature type="transmembrane region" description="Helical" evidence="2">
    <location>
        <begin position="218"/>
        <end position="236"/>
    </location>
</feature>